<evidence type="ECO:0000313" key="2">
    <source>
        <dbReference type="EMBL" id="KDR68173.1"/>
    </source>
</evidence>
<dbReference type="EMBL" id="KL142410">
    <property type="protein sequence ID" value="KDR68173.1"/>
    <property type="molecule type" value="Genomic_DNA"/>
</dbReference>
<dbReference type="Proteomes" id="UP000027222">
    <property type="component" value="Unassembled WGS sequence"/>
</dbReference>
<feature type="compositionally biased region" description="Low complexity" evidence="1">
    <location>
        <begin position="25"/>
        <end position="39"/>
    </location>
</feature>
<feature type="region of interest" description="Disordered" evidence="1">
    <location>
        <begin position="158"/>
        <end position="177"/>
    </location>
</feature>
<protein>
    <submittedName>
        <fullName evidence="2">Uncharacterized protein</fullName>
    </submittedName>
</protein>
<keyword evidence="3" id="KW-1185">Reference proteome</keyword>
<evidence type="ECO:0000256" key="1">
    <source>
        <dbReference type="SAM" id="MobiDB-lite"/>
    </source>
</evidence>
<proteinExistence type="predicted"/>
<name>A0A067SN20_GALM3</name>
<dbReference type="HOGENOM" id="CLU_1378221_0_0_1"/>
<feature type="compositionally biased region" description="Pro residues" evidence="1">
    <location>
        <begin position="1"/>
        <end position="11"/>
    </location>
</feature>
<dbReference type="AlphaFoldDB" id="A0A067SN20"/>
<reference evidence="3" key="1">
    <citation type="journal article" date="2014" name="Proc. Natl. Acad. Sci. U.S.A.">
        <title>Extensive sampling of basidiomycete genomes demonstrates inadequacy of the white-rot/brown-rot paradigm for wood decay fungi.</title>
        <authorList>
            <person name="Riley R."/>
            <person name="Salamov A.A."/>
            <person name="Brown D.W."/>
            <person name="Nagy L.G."/>
            <person name="Floudas D."/>
            <person name="Held B.W."/>
            <person name="Levasseur A."/>
            <person name="Lombard V."/>
            <person name="Morin E."/>
            <person name="Otillar R."/>
            <person name="Lindquist E.A."/>
            <person name="Sun H."/>
            <person name="LaButti K.M."/>
            <person name="Schmutz J."/>
            <person name="Jabbour D."/>
            <person name="Luo H."/>
            <person name="Baker S.E."/>
            <person name="Pisabarro A.G."/>
            <person name="Walton J.D."/>
            <person name="Blanchette R.A."/>
            <person name="Henrissat B."/>
            <person name="Martin F."/>
            <person name="Cullen D."/>
            <person name="Hibbett D.S."/>
            <person name="Grigoriev I.V."/>
        </authorList>
    </citation>
    <scope>NUCLEOTIDE SEQUENCE [LARGE SCALE GENOMIC DNA]</scope>
    <source>
        <strain evidence="3">CBS 339.88</strain>
    </source>
</reference>
<sequence length="198" mass="21346">MSKPGRSPPPYATDNETNRPHATRPRTLPPTGTRTPGLTSAPLTFTQSPIPRLHAHRTPSDDSRSQRGAAAAWCEKNKRQPSLQRAKSRPQACLAPAACFDRFLVTLVLWAHAALRHYGLLSPACPPPALSRSQSSIGFKTNAFTPLRRRTEVTQVITPPNKPFDESLANSGTATGQSEAPIIPTCTAFQLPAPAARA</sequence>
<accession>A0A067SN20</accession>
<evidence type="ECO:0000313" key="3">
    <source>
        <dbReference type="Proteomes" id="UP000027222"/>
    </source>
</evidence>
<feature type="region of interest" description="Disordered" evidence="1">
    <location>
        <begin position="1"/>
        <end position="87"/>
    </location>
</feature>
<gene>
    <name evidence="2" type="ORF">GALMADRAFT_146654</name>
</gene>
<feature type="compositionally biased region" description="Polar residues" evidence="1">
    <location>
        <begin position="168"/>
        <end position="177"/>
    </location>
</feature>
<organism evidence="2 3">
    <name type="scientific">Galerina marginata (strain CBS 339.88)</name>
    <dbReference type="NCBI Taxonomy" id="685588"/>
    <lineage>
        <taxon>Eukaryota</taxon>
        <taxon>Fungi</taxon>
        <taxon>Dikarya</taxon>
        <taxon>Basidiomycota</taxon>
        <taxon>Agaricomycotina</taxon>
        <taxon>Agaricomycetes</taxon>
        <taxon>Agaricomycetidae</taxon>
        <taxon>Agaricales</taxon>
        <taxon>Agaricineae</taxon>
        <taxon>Strophariaceae</taxon>
        <taxon>Galerina</taxon>
    </lineage>
</organism>